<keyword evidence="3" id="KW-1185">Reference proteome</keyword>
<evidence type="ECO:0008006" key="4">
    <source>
        <dbReference type="Google" id="ProtNLM"/>
    </source>
</evidence>
<dbReference type="SUPFAM" id="SSF158791">
    <property type="entry name" value="MgtE N-terminal domain-like"/>
    <property type="match status" value="1"/>
</dbReference>
<keyword evidence="1" id="KW-0175">Coiled coil</keyword>
<dbReference type="Proteomes" id="UP000677812">
    <property type="component" value="Unassembled WGS sequence"/>
</dbReference>
<evidence type="ECO:0000313" key="2">
    <source>
        <dbReference type="EMBL" id="MBR0558693.1"/>
    </source>
</evidence>
<evidence type="ECO:0000256" key="1">
    <source>
        <dbReference type="SAM" id="Coils"/>
    </source>
</evidence>
<sequence length="226" mass="24219">MLLRLLYCASTVMMLLMGVMAYDLASRWMGLDSFPVAVGVSAEAAPEGSVTSAPVLPHALRHDEKTVAVQNGCAGGGCTGGVSFSAPLDPVLKASLAEREKALDRRERALTDRQAVIEAAEEELQKKMAALDDARSRLDASRQQTARLVDQDADRLVKIYEAMSPVDAAAIFNIMDLRIGVGLLSRMTPRKASAILEVMSPQRAILATQILANTHNQPVPLTGHNG</sequence>
<organism evidence="2 3">
    <name type="scientific">Neokomagataea anthophila</name>
    <dbReference type="NCBI Taxonomy" id="2826925"/>
    <lineage>
        <taxon>Bacteria</taxon>
        <taxon>Pseudomonadati</taxon>
        <taxon>Pseudomonadota</taxon>
        <taxon>Alphaproteobacteria</taxon>
        <taxon>Acetobacterales</taxon>
        <taxon>Acetobacteraceae</taxon>
        <taxon>Neokomagataea</taxon>
    </lineage>
</organism>
<dbReference type="RefSeq" id="WP_211680162.1">
    <property type="nucleotide sequence ID" value="NZ_JAGRQH010000001.1"/>
</dbReference>
<evidence type="ECO:0000313" key="3">
    <source>
        <dbReference type="Proteomes" id="UP000677812"/>
    </source>
</evidence>
<proteinExistence type="predicted"/>
<accession>A0ABS5E471</accession>
<reference evidence="2 3" key="1">
    <citation type="submission" date="2021-04" db="EMBL/GenBank/DDBJ databases">
        <title>The complete genome sequence of Neokomagataea sp. TBRC 2177.</title>
        <authorList>
            <person name="Charoenyingcharoen P."/>
            <person name="Yukphan P."/>
        </authorList>
    </citation>
    <scope>NUCLEOTIDE SEQUENCE [LARGE SCALE GENOMIC DNA]</scope>
    <source>
        <strain evidence="2 3">TBRC 2177</strain>
    </source>
</reference>
<dbReference type="EMBL" id="JAGRQH010000001">
    <property type="protein sequence ID" value="MBR0558693.1"/>
    <property type="molecule type" value="Genomic_DNA"/>
</dbReference>
<gene>
    <name evidence="2" type="ORF">KB213_01275</name>
</gene>
<comment type="caution">
    <text evidence="2">The sequence shown here is derived from an EMBL/GenBank/DDBJ whole genome shotgun (WGS) entry which is preliminary data.</text>
</comment>
<protein>
    <recommendedName>
        <fullName evidence="4">Magnesium transporter MgtE intracellular domain-containing protein</fullName>
    </recommendedName>
</protein>
<name>A0ABS5E471_9PROT</name>
<feature type="coiled-coil region" evidence="1">
    <location>
        <begin position="103"/>
        <end position="151"/>
    </location>
</feature>